<evidence type="ECO:0000313" key="2">
    <source>
        <dbReference type="Proteomes" id="UP000009183"/>
    </source>
</evidence>
<dbReference type="InParanoid" id="D7SN72"/>
<dbReference type="PaxDb" id="29760-VIT_06s0061g01090.t01"/>
<dbReference type="HOGENOM" id="CLU_2643090_0_0_1"/>
<organism evidence="1 2">
    <name type="scientific">Vitis vinifera</name>
    <name type="common">Grape</name>
    <dbReference type="NCBI Taxonomy" id="29760"/>
    <lineage>
        <taxon>Eukaryota</taxon>
        <taxon>Viridiplantae</taxon>
        <taxon>Streptophyta</taxon>
        <taxon>Embryophyta</taxon>
        <taxon>Tracheophyta</taxon>
        <taxon>Spermatophyta</taxon>
        <taxon>Magnoliopsida</taxon>
        <taxon>eudicotyledons</taxon>
        <taxon>Gunneridae</taxon>
        <taxon>Pentapetalae</taxon>
        <taxon>rosids</taxon>
        <taxon>Vitales</taxon>
        <taxon>Vitaceae</taxon>
        <taxon>Viteae</taxon>
        <taxon>Vitis</taxon>
    </lineage>
</organism>
<protein>
    <submittedName>
        <fullName evidence="1">Uncharacterized protein</fullName>
    </submittedName>
</protein>
<accession>D7SN72</accession>
<name>D7SN72_VITVI</name>
<dbReference type="AlphaFoldDB" id="D7SN72"/>
<sequence length="77" mass="8434">MVHACIEGGSSYLDLIQDHFSWIDKSSNVSTPASSLALSSCMASLIRIPYKNFFRVGTLLTQICMKYVSKLLAGMSV</sequence>
<dbReference type="Proteomes" id="UP000009183">
    <property type="component" value="Chromosome 6"/>
</dbReference>
<reference evidence="2" key="1">
    <citation type="journal article" date="2007" name="Nature">
        <title>The grapevine genome sequence suggests ancestral hexaploidization in major angiosperm phyla.</title>
        <authorList>
            <consortium name="The French-Italian Public Consortium for Grapevine Genome Characterization."/>
            <person name="Jaillon O."/>
            <person name="Aury J.-M."/>
            <person name="Noel B."/>
            <person name="Policriti A."/>
            <person name="Clepet C."/>
            <person name="Casagrande A."/>
            <person name="Choisne N."/>
            <person name="Aubourg S."/>
            <person name="Vitulo N."/>
            <person name="Jubin C."/>
            <person name="Vezzi A."/>
            <person name="Legeai F."/>
            <person name="Hugueney P."/>
            <person name="Dasilva C."/>
            <person name="Horner D."/>
            <person name="Mica E."/>
            <person name="Jublot D."/>
            <person name="Poulain J."/>
            <person name="Bruyere C."/>
            <person name="Billault A."/>
            <person name="Segurens B."/>
            <person name="Gouyvenoux M."/>
            <person name="Ugarte E."/>
            <person name="Cattonaro F."/>
            <person name="Anthouard V."/>
            <person name="Vico V."/>
            <person name="Del Fabbro C."/>
            <person name="Alaux M."/>
            <person name="Di Gaspero G."/>
            <person name="Dumas V."/>
            <person name="Felice N."/>
            <person name="Paillard S."/>
            <person name="Juman I."/>
            <person name="Moroldo M."/>
            <person name="Scalabrin S."/>
            <person name="Canaguier A."/>
            <person name="Le Clainche I."/>
            <person name="Malacrida G."/>
            <person name="Durand E."/>
            <person name="Pesole G."/>
            <person name="Laucou V."/>
            <person name="Chatelet P."/>
            <person name="Merdinoglu D."/>
            <person name="Delledonne M."/>
            <person name="Pezzotti M."/>
            <person name="Lecharny A."/>
            <person name="Scarpelli C."/>
            <person name="Artiguenave F."/>
            <person name="Pe M.E."/>
            <person name="Valle G."/>
            <person name="Morgante M."/>
            <person name="Caboche M."/>
            <person name="Adam-Blondon A.-F."/>
            <person name="Weissenbach J."/>
            <person name="Quetier F."/>
            <person name="Wincker P."/>
        </authorList>
    </citation>
    <scope>NUCLEOTIDE SEQUENCE [LARGE SCALE GENOMIC DNA]</scope>
    <source>
        <strain evidence="2">cv. Pinot noir / PN40024</strain>
    </source>
</reference>
<proteinExistence type="predicted"/>
<gene>
    <name evidence="1" type="ordered locus">VIT_06s0061g01090</name>
</gene>
<keyword evidence="2" id="KW-1185">Reference proteome</keyword>
<dbReference type="EMBL" id="FN594957">
    <property type="protein sequence ID" value="CBI17101.3"/>
    <property type="molecule type" value="Genomic_DNA"/>
</dbReference>
<evidence type="ECO:0000313" key="1">
    <source>
        <dbReference type="EMBL" id="CBI17101.3"/>
    </source>
</evidence>